<dbReference type="KEGG" id="seo:STM14_3625"/>
<evidence type="ECO:0000256" key="1">
    <source>
        <dbReference type="SAM" id="MobiDB-lite"/>
    </source>
</evidence>
<dbReference type="Proteomes" id="UP000002695">
    <property type="component" value="Chromosome"/>
</dbReference>
<protein>
    <submittedName>
        <fullName evidence="2">Uncharacterized protein</fullName>
    </submittedName>
</protein>
<feature type="compositionally biased region" description="Polar residues" evidence="1">
    <location>
        <begin position="23"/>
        <end position="41"/>
    </location>
</feature>
<dbReference type="AlphaFoldDB" id="A0A0F6B687"/>
<proteinExistence type="predicted"/>
<keyword evidence="3" id="KW-1185">Reference proteome</keyword>
<evidence type="ECO:0000313" key="2">
    <source>
        <dbReference type="EMBL" id="ACY90034.1"/>
    </source>
</evidence>
<feature type="compositionally biased region" description="Basic residues" evidence="1">
    <location>
        <begin position="13"/>
        <end position="22"/>
    </location>
</feature>
<organism evidence="2 3">
    <name type="scientific">Salmonella typhimurium (strain 14028s / SGSC 2262)</name>
    <dbReference type="NCBI Taxonomy" id="588858"/>
    <lineage>
        <taxon>Bacteria</taxon>
        <taxon>Pseudomonadati</taxon>
        <taxon>Pseudomonadota</taxon>
        <taxon>Gammaproteobacteria</taxon>
        <taxon>Enterobacterales</taxon>
        <taxon>Enterobacteriaceae</taxon>
        <taxon>Salmonella</taxon>
    </lineage>
</organism>
<evidence type="ECO:0000313" key="3">
    <source>
        <dbReference type="Proteomes" id="UP000002695"/>
    </source>
</evidence>
<name>A0A0F6B687_SALT1</name>
<feature type="region of interest" description="Disordered" evidence="1">
    <location>
        <begin position="1"/>
        <end position="41"/>
    </location>
</feature>
<dbReference type="HOGENOM" id="CLU_3276273_0_0_6"/>
<sequence length="41" mass="4664">MTRIGKPASALRNTKKQHKKGNKNQSIEYKTQKKINSAHTV</sequence>
<accession>A0A0F6B687</accession>
<dbReference type="EMBL" id="CP001363">
    <property type="protein sequence ID" value="ACY90034.1"/>
    <property type="molecule type" value="Genomic_DNA"/>
</dbReference>
<reference evidence="2 3" key="1">
    <citation type="journal article" date="2010" name="J. Bacteriol.">
        <title>Short-term signatures of evolutionary change in the Salmonella enterica serovar typhimurium 14028 genome.</title>
        <authorList>
            <person name="Jarvik T."/>
            <person name="Smillie C."/>
            <person name="Groisman E.A."/>
            <person name="Ochman H."/>
        </authorList>
    </citation>
    <scope>NUCLEOTIDE SEQUENCE [LARGE SCALE GENOMIC DNA]</scope>
    <source>
        <strain evidence="3">14028s / SGSC 2262</strain>
    </source>
</reference>
<gene>
    <name evidence="2" type="ordered locus">STM14_3625</name>
</gene>